<dbReference type="FunFam" id="3.40.1110.10:FF:000021">
    <property type="entry name" value="calcium-transporting ATPase, endoplasmic reticulum-type"/>
    <property type="match status" value="1"/>
</dbReference>
<dbReference type="SUPFAM" id="SSF81660">
    <property type="entry name" value="Metal cation-transporting ATPase, ATP-binding domain N"/>
    <property type="match status" value="1"/>
</dbReference>
<comment type="similarity">
    <text evidence="2">Belongs to the cation transport ATPase (P-type) (TC 3.A.3) family. Type IIA subfamily.</text>
</comment>
<dbReference type="InterPro" id="IPR008250">
    <property type="entry name" value="ATPase_P-typ_transduc_dom_A_sf"/>
</dbReference>
<evidence type="ECO:0000256" key="11">
    <source>
        <dbReference type="ARBA" id="ARBA00022842"/>
    </source>
</evidence>
<evidence type="ECO:0000259" key="18">
    <source>
        <dbReference type="SMART" id="SM00831"/>
    </source>
</evidence>
<evidence type="ECO:0000256" key="2">
    <source>
        <dbReference type="ARBA" id="ARBA00005675"/>
    </source>
</evidence>
<keyword evidence="11" id="KW-0460">Magnesium</keyword>
<dbReference type="InterPro" id="IPR001757">
    <property type="entry name" value="P_typ_ATPase"/>
</dbReference>
<keyword evidence="5" id="KW-0109">Calcium transport</keyword>
<evidence type="ECO:0000256" key="15">
    <source>
        <dbReference type="ARBA" id="ARBA00023136"/>
    </source>
</evidence>
<dbReference type="GO" id="GO:0005388">
    <property type="term" value="F:P-type calcium transporter activity"/>
    <property type="evidence" value="ECO:0000318"/>
    <property type="project" value="GO_Central"/>
</dbReference>
<organism evidence="19 20">
    <name type="scientific">Klebsormidium nitens</name>
    <name type="common">Green alga</name>
    <name type="synonym">Ulothrix nitens</name>
    <dbReference type="NCBI Taxonomy" id="105231"/>
    <lineage>
        <taxon>Eukaryota</taxon>
        <taxon>Viridiplantae</taxon>
        <taxon>Streptophyta</taxon>
        <taxon>Klebsormidiophyceae</taxon>
        <taxon>Klebsormidiales</taxon>
        <taxon>Klebsormidiaceae</taxon>
        <taxon>Klebsormidium</taxon>
    </lineage>
</organism>
<reference evidence="19 20" key="1">
    <citation type="journal article" date="2014" name="Nat. Commun.">
        <title>Klebsormidium flaccidum genome reveals primary factors for plant terrestrial adaptation.</title>
        <authorList>
            <person name="Hori K."/>
            <person name="Maruyama F."/>
            <person name="Fujisawa T."/>
            <person name="Togashi T."/>
            <person name="Yamamoto N."/>
            <person name="Seo M."/>
            <person name="Sato S."/>
            <person name="Yamada T."/>
            <person name="Mori H."/>
            <person name="Tajima N."/>
            <person name="Moriyama T."/>
            <person name="Ikeuchi M."/>
            <person name="Watanabe M."/>
            <person name="Wada H."/>
            <person name="Kobayashi K."/>
            <person name="Saito M."/>
            <person name="Masuda T."/>
            <person name="Sasaki-Sekimoto Y."/>
            <person name="Mashiguchi K."/>
            <person name="Awai K."/>
            <person name="Shimojima M."/>
            <person name="Masuda S."/>
            <person name="Iwai M."/>
            <person name="Nobusawa T."/>
            <person name="Narise T."/>
            <person name="Kondo S."/>
            <person name="Saito H."/>
            <person name="Sato R."/>
            <person name="Murakawa M."/>
            <person name="Ihara Y."/>
            <person name="Oshima-Yamada Y."/>
            <person name="Ohtaka K."/>
            <person name="Satoh M."/>
            <person name="Sonobe K."/>
            <person name="Ishii M."/>
            <person name="Ohtani R."/>
            <person name="Kanamori-Sato M."/>
            <person name="Honoki R."/>
            <person name="Miyazaki D."/>
            <person name="Mochizuki H."/>
            <person name="Umetsu J."/>
            <person name="Higashi K."/>
            <person name="Shibata D."/>
            <person name="Kamiya Y."/>
            <person name="Sato N."/>
            <person name="Nakamura Y."/>
            <person name="Tabata S."/>
            <person name="Ida S."/>
            <person name="Kurokawa K."/>
            <person name="Ohta H."/>
        </authorList>
    </citation>
    <scope>NUCLEOTIDE SEQUENCE [LARGE SCALE GENOMIC DNA]</scope>
    <source>
        <strain evidence="19 20">NIES-2285</strain>
    </source>
</reference>
<keyword evidence="14" id="KW-0406">Ion transport</keyword>
<keyword evidence="6 17" id="KW-0812">Transmembrane</keyword>
<evidence type="ECO:0000256" key="9">
    <source>
        <dbReference type="ARBA" id="ARBA00022837"/>
    </source>
</evidence>
<evidence type="ECO:0000256" key="3">
    <source>
        <dbReference type="ARBA" id="ARBA00012790"/>
    </source>
</evidence>
<sequence length="1181" mass="126083">MAMSATCSLFDVFRGAQCFHNGGYSQQQWRQRKPETKQHSISAGLQLNDVSSRIGQKRFLAGSVSLEGVGRPRSGPLLLKKRSAIAASGPDQTSSPTQVIEPELTVPSTAPPSTQPVPPENGSPNSVPPDNFPAWARTVDECAEHFCVDLKRGLTTGQVETYRSAYGWNELEKEPGTPFWQLVAEQFDDALVKILLGAAGVSGALAVWDAAEAGEPVGAEDFLETFVILLIIVLNAVIGVWQESKAESTLAALKEMQSETARVVRDGKEIPDLPARELVPGDLVELRVGDKAPADIRLVELRSATLRAQQSSLTGESQPVSKDTHVVPQEDIELQGKECMVFAGSGISNGTAIGVVVHTGMRTEIGKIQAQIQQASQEGYDTPLTRKLDDFADLLTKVVGAVCVLVWVINYKYFLSFDPAAPFPSNIQFDFQQCAYYFKVAVALAVAAIPEGLPAVITTCLALGTKRMAEENAIVRRLPSVETLGCTSVICSDKTGTLTTNQMSVVRLVSVGFTPGELREFVVEGTTYNPADGGVVGLPIEGGGLDKSLEAIAEISAVCNDAGLAYKKGAYGATGMPTEAALKVLVEKLGVPDKDRTQALREARAADAENAALGACQDYKDGTARLATLEFDRNRKSMSVVCTSSALFGLGGNRLLVKGAAECVLARCSKVLLSSGLTVPLGDDVRPQILAAVDRITSRGLRCLAFGVKTNLGDLSSYDGSEDHPGQALLRDSENYADVESDLTFVGLAGLQDPPRKEVLPALAECKKAGIRVIVITGDNKNTAEAICREIGLFTPDQELASKSMTGGDFMRLPEGAKRGVLLEGLKSGSGLVFSRAEPVHKQEIVRLLKAGGHVVAMTGDGVNDAPALKSADIGIAMGISGTEVAKEASDMILADDDFATIVSAVREGRSIYDNMKAFIRYLISSNIGEVVSIFLAAALGLPQGLIPVQLLWVNLVTDGAPATALGFNPPEEGIMERAPRSRDEGLVSGWLFVRYSVIGAYVGIATVAAFGIWYLFPSFLGIDLSGDGHTVLTWQQLSSWGTCSTWPDFHPAPYTAGALTIAMDNPCDYFTTGKVKASTLAMSTLVLIEMFNALNALSENNSLVTTKPWVNKWLLLAISVSLGLHFVILSVPFLQEAFGVVPLSTNEWLLVIALSAPIVAVDEVLKFVGRRWFTKPGSKQ</sequence>
<dbReference type="Proteomes" id="UP000054558">
    <property type="component" value="Unassembled WGS sequence"/>
</dbReference>
<dbReference type="GO" id="GO:0046872">
    <property type="term" value="F:metal ion binding"/>
    <property type="evidence" value="ECO:0007669"/>
    <property type="project" value="UniProtKB-KW"/>
</dbReference>
<dbReference type="SFLD" id="SFLDF00027">
    <property type="entry name" value="p-type_atpase"/>
    <property type="match status" value="1"/>
</dbReference>
<accession>A0A1Y1I219</accession>
<keyword evidence="10" id="KW-0067">ATP-binding</keyword>
<dbReference type="FunFam" id="1.20.1110.10:FF:000077">
    <property type="entry name" value="ECA1 (ER-TYPE CA2+-ATPASE 1)"/>
    <property type="match status" value="1"/>
</dbReference>
<evidence type="ECO:0000256" key="16">
    <source>
        <dbReference type="SAM" id="MobiDB-lite"/>
    </source>
</evidence>
<name>A0A1Y1I219_KLENI</name>
<evidence type="ECO:0000256" key="4">
    <source>
        <dbReference type="ARBA" id="ARBA00022448"/>
    </source>
</evidence>
<dbReference type="PANTHER" id="PTHR42861">
    <property type="entry name" value="CALCIUM-TRANSPORTING ATPASE"/>
    <property type="match status" value="1"/>
</dbReference>
<dbReference type="FunFam" id="1.20.1110.10:FF:000065">
    <property type="entry name" value="Sarcoplasmic/endoplasmic reticulum calcium ATPase 1"/>
    <property type="match status" value="1"/>
</dbReference>
<dbReference type="SUPFAM" id="SSF56784">
    <property type="entry name" value="HAD-like"/>
    <property type="match status" value="1"/>
</dbReference>
<dbReference type="InterPro" id="IPR023298">
    <property type="entry name" value="ATPase_P-typ_TM_dom_sf"/>
</dbReference>
<dbReference type="Gene3D" id="1.20.1110.10">
    <property type="entry name" value="Calcium-transporting ATPase, transmembrane domain"/>
    <property type="match status" value="1"/>
</dbReference>
<evidence type="ECO:0000256" key="6">
    <source>
        <dbReference type="ARBA" id="ARBA00022692"/>
    </source>
</evidence>
<dbReference type="Pfam" id="PF00122">
    <property type="entry name" value="E1-E2_ATPase"/>
    <property type="match status" value="1"/>
</dbReference>
<feature type="region of interest" description="Disordered" evidence="16">
    <location>
        <begin position="104"/>
        <end position="130"/>
    </location>
</feature>
<dbReference type="GO" id="GO:0070588">
    <property type="term" value="P:calcium ion transmembrane transport"/>
    <property type="evidence" value="ECO:0000318"/>
    <property type="project" value="GO_Central"/>
</dbReference>
<dbReference type="FunFam" id="3.40.50.1000:FF:000083">
    <property type="entry name" value="Sodium/potassium-transporting ATPase subunit alpha"/>
    <property type="match status" value="1"/>
</dbReference>
<comment type="subcellular location">
    <subcellularLocation>
        <location evidence="1">Membrane</location>
        <topology evidence="1">Multi-pass membrane protein</topology>
    </subcellularLocation>
</comment>
<evidence type="ECO:0000256" key="5">
    <source>
        <dbReference type="ARBA" id="ARBA00022568"/>
    </source>
</evidence>
<evidence type="ECO:0000256" key="10">
    <source>
        <dbReference type="ARBA" id="ARBA00022840"/>
    </source>
</evidence>
<keyword evidence="9" id="KW-0106">Calcium</keyword>
<feature type="domain" description="Cation-transporting P-type ATPase N-terminal" evidence="18">
    <location>
        <begin position="133"/>
        <end position="207"/>
    </location>
</feature>
<dbReference type="SFLD" id="SFLDG00002">
    <property type="entry name" value="C1.7:_P-type_atpase_like"/>
    <property type="match status" value="1"/>
</dbReference>
<dbReference type="EMBL" id="DF237073">
    <property type="protein sequence ID" value="GAQ82796.1"/>
    <property type="molecule type" value="Genomic_DNA"/>
</dbReference>
<feature type="transmembrane region" description="Helical" evidence="17">
    <location>
        <begin position="1114"/>
        <end position="1136"/>
    </location>
</feature>
<evidence type="ECO:0000256" key="12">
    <source>
        <dbReference type="ARBA" id="ARBA00022967"/>
    </source>
</evidence>
<dbReference type="Pfam" id="PF13246">
    <property type="entry name" value="Cation_ATPase"/>
    <property type="match status" value="1"/>
</dbReference>
<evidence type="ECO:0000313" key="19">
    <source>
        <dbReference type="EMBL" id="GAQ82796.1"/>
    </source>
</evidence>
<evidence type="ECO:0000256" key="7">
    <source>
        <dbReference type="ARBA" id="ARBA00022723"/>
    </source>
</evidence>
<dbReference type="InterPro" id="IPR006068">
    <property type="entry name" value="ATPase_P-typ_cation-transptr_C"/>
</dbReference>
<keyword evidence="12" id="KW-1278">Translocase</keyword>
<keyword evidence="8" id="KW-0547">Nucleotide-binding</keyword>
<protein>
    <recommendedName>
        <fullName evidence="3">P-type Ca(2+) transporter</fullName>
        <ecNumber evidence="3">7.2.2.10</ecNumber>
    </recommendedName>
</protein>
<evidence type="ECO:0000256" key="17">
    <source>
        <dbReference type="SAM" id="Phobius"/>
    </source>
</evidence>
<evidence type="ECO:0000256" key="8">
    <source>
        <dbReference type="ARBA" id="ARBA00022741"/>
    </source>
</evidence>
<feature type="transmembrane region" description="Helical" evidence="17">
    <location>
        <begin position="1148"/>
        <end position="1166"/>
    </location>
</feature>
<evidence type="ECO:0000256" key="14">
    <source>
        <dbReference type="ARBA" id="ARBA00023065"/>
    </source>
</evidence>
<dbReference type="PRINTS" id="PR00119">
    <property type="entry name" value="CATATPASE"/>
</dbReference>
<dbReference type="InterPro" id="IPR023299">
    <property type="entry name" value="ATPase_P-typ_cyto_dom_N"/>
</dbReference>
<dbReference type="EC" id="7.2.2.10" evidence="3"/>
<dbReference type="Gene3D" id="3.40.50.1000">
    <property type="entry name" value="HAD superfamily/HAD-like"/>
    <property type="match status" value="1"/>
</dbReference>
<dbReference type="STRING" id="105231.A0A1Y1I219"/>
<feature type="compositionally biased region" description="Pro residues" evidence="16">
    <location>
        <begin position="109"/>
        <end position="130"/>
    </location>
</feature>
<dbReference type="SMART" id="SM00831">
    <property type="entry name" value="Cation_ATPase_N"/>
    <property type="match status" value="1"/>
</dbReference>
<keyword evidence="4" id="KW-0813">Transport</keyword>
<dbReference type="InterPro" id="IPR059000">
    <property type="entry name" value="ATPase_P-type_domA"/>
</dbReference>
<dbReference type="InterPro" id="IPR044492">
    <property type="entry name" value="P_typ_ATPase_HD_dom"/>
</dbReference>
<keyword evidence="7" id="KW-0479">Metal-binding</keyword>
<dbReference type="InterPro" id="IPR023214">
    <property type="entry name" value="HAD_sf"/>
</dbReference>
<dbReference type="InterPro" id="IPR018303">
    <property type="entry name" value="ATPase_P-typ_P_site"/>
</dbReference>
<dbReference type="Pfam" id="PF00689">
    <property type="entry name" value="Cation_ATPase_C"/>
    <property type="match status" value="1"/>
</dbReference>
<proteinExistence type="inferred from homology"/>
<keyword evidence="20" id="KW-1185">Reference proteome</keyword>
<dbReference type="InterPro" id="IPR004014">
    <property type="entry name" value="ATPase_P-typ_cation-transptr_N"/>
</dbReference>
<dbReference type="GO" id="GO:0005524">
    <property type="term" value="F:ATP binding"/>
    <property type="evidence" value="ECO:0007669"/>
    <property type="project" value="UniProtKB-KW"/>
</dbReference>
<dbReference type="OrthoDB" id="3352408at2759"/>
<dbReference type="SUPFAM" id="SSF81665">
    <property type="entry name" value="Calcium ATPase, transmembrane domain M"/>
    <property type="match status" value="1"/>
</dbReference>
<dbReference type="PROSITE" id="PS00154">
    <property type="entry name" value="ATPASE_E1_E2"/>
    <property type="match status" value="1"/>
</dbReference>
<dbReference type="GO" id="GO:0016887">
    <property type="term" value="F:ATP hydrolysis activity"/>
    <property type="evidence" value="ECO:0007669"/>
    <property type="project" value="InterPro"/>
</dbReference>
<dbReference type="AlphaFoldDB" id="A0A1Y1I219"/>
<dbReference type="Gene3D" id="3.40.1110.10">
    <property type="entry name" value="Calcium-transporting ATPase, cytoplasmic domain N"/>
    <property type="match status" value="1"/>
</dbReference>
<dbReference type="InterPro" id="IPR036412">
    <property type="entry name" value="HAD-like_sf"/>
</dbReference>
<evidence type="ECO:0000256" key="13">
    <source>
        <dbReference type="ARBA" id="ARBA00022989"/>
    </source>
</evidence>
<dbReference type="GO" id="GO:0006874">
    <property type="term" value="P:intracellular calcium ion homeostasis"/>
    <property type="evidence" value="ECO:0000318"/>
    <property type="project" value="GO_Central"/>
</dbReference>
<gene>
    <name evidence="19" type="ORF">KFL_001240270</name>
</gene>
<keyword evidence="13 17" id="KW-1133">Transmembrane helix</keyword>
<dbReference type="SUPFAM" id="SSF81653">
    <property type="entry name" value="Calcium ATPase, transduction domain A"/>
    <property type="match status" value="1"/>
</dbReference>
<dbReference type="SFLD" id="SFLDS00003">
    <property type="entry name" value="Haloacid_Dehalogenase"/>
    <property type="match status" value="1"/>
</dbReference>
<dbReference type="OMA" id="MAQENAI"/>
<feature type="transmembrane region" description="Helical" evidence="17">
    <location>
        <begin position="993"/>
        <end position="1017"/>
    </location>
</feature>
<dbReference type="NCBIfam" id="TIGR01494">
    <property type="entry name" value="ATPase_P-type"/>
    <property type="match status" value="2"/>
</dbReference>
<dbReference type="GO" id="GO:0016020">
    <property type="term" value="C:membrane"/>
    <property type="evidence" value="ECO:0000318"/>
    <property type="project" value="GO_Central"/>
</dbReference>
<dbReference type="FunFam" id="2.70.150.10:FF:000014">
    <property type="entry name" value="Calcium-transporting ATPase, putative"/>
    <property type="match status" value="1"/>
</dbReference>
<dbReference type="Gene3D" id="2.70.150.10">
    <property type="entry name" value="Calcium-transporting ATPase, cytoplasmic transduction domain A"/>
    <property type="match status" value="1"/>
</dbReference>
<keyword evidence="15 17" id="KW-0472">Membrane</keyword>
<dbReference type="Pfam" id="PF00690">
    <property type="entry name" value="Cation_ATPase_N"/>
    <property type="match status" value="1"/>
</dbReference>
<evidence type="ECO:0000256" key="1">
    <source>
        <dbReference type="ARBA" id="ARBA00004141"/>
    </source>
</evidence>
<evidence type="ECO:0000313" key="20">
    <source>
        <dbReference type="Proteomes" id="UP000054558"/>
    </source>
</evidence>